<dbReference type="Gene3D" id="3.40.20.10">
    <property type="entry name" value="Severin"/>
    <property type="match status" value="1"/>
</dbReference>
<keyword evidence="5" id="KW-0175">Coiled coil</keyword>
<dbReference type="CDD" id="cd11960">
    <property type="entry name" value="SH3_Abp1_eu"/>
    <property type="match status" value="1"/>
</dbReference>
<evidence type="ECO:0008006" key="14">
    <source>
        <dbReference type="Google" id="ProtNLM"/>
    </source>
</evidence>
<dbReference type="GO" id="GO:0030027">
    <property type="term" value="C:lamellipodium"/>
    <property type="evidence" value="ECO:0007669"/>
    <property type="project" value="TreeGrafter"/>
</dbReference>
<proteinExistence type="inferred from homology"/>
<dbReference type="Proteomes" id="UP001152798">
    <property type="component" value="Chromosome 6"/>
</dbReference>
<dbReference type="CDD" id="cd11281">
    <property type="entry name" value="ADF_drebrin_like"/>
    <property type="match status" value="1"/>
</dbReference>
<dbReference type="PANTHER" id="PTHR10829">
    <property type="entry name" value="CORTACTIN AND DREBRIN"/>
    <property type="match status" value="1"/>
</dbReference>
<dbReference type="GO" id="GO:0030833">
    <property type="term" value="P:regulation of actin filament polymerization"/>
    <property type="evidence" value="ECO:0007669"/>
    <property type="project" value="TreeGrafter"/>
</dbReference>
<dbReference type="GO" id="GO:0045773">
    <property type="term" value="P:positive regulation of axon extension"/>
    <property type="evidence" value="ECO:0007669"/>
    <property type="project" value="TreeGrafter"/>
</dbReference>
<dbReference type="PROSITE" id="PS51263">
    <property type="entry name" value="ADF_H"/>
    <property type="match status" value="1"/>
</dbReference>
<dbReference type="PANTHER" id="PTHR10829:SF25">
    <property type="entry name" value="DREBRIN-LIKE PROTEIN"/>
    <property type="match status" value="1"/>
</dbReference>
<gene>
    <name evidence="12" type="ORF">NEZAVI_LOCUS13214</name>
</gene>
<evidence type="ECO:0000256" key="7">
    <source>
        <dbReference type="ARBA" id="ARBA00023212"/>
    </source>
</evidence>
<dbReference type="GO" id="GO:0005884">
    <property type="term" value="C:actin filament"/>
    <property type="evidence" value="ECO:0007669"/>
    <property type="project" value="TreeGrafter"/>
</dbReference>
<dbReference type="FunFam" id="3.40.20.10:FF:000011">
    <property type="entry name" value="Drebrin-like protein B"/>
    <property type="match status" value="1"/>
</dbReference>
<evidence type="ECO:0000256" key="9">
    <source>
        <dbReference type="SAM" id="MobiDB-lite"/>
    </source>
</evidence>
<dbReference type="SUPFAM" id="SSF55753">
    <property type="entry name" value="Actin depolymerizing proteins"/>
    <property type="match status" value="1"/>
</dbReference>
<dbReference type="Gene3D" id="2.30.30.40">
    <property type="entry name" value="SH3 Domains"/>
    <property type="match status" value="1"/>
</dbReference>
<sequence>MAVNLDKNKAAMISAWKEVVEDKSPTNWALFGYEGQTNDLNLISKGDGGVEELKDEFSSGQIMYAFLRVLDPKTSLPKCVLINWQGEGAPLVRKGTCANHIRDVSNLLRGAHITINARNEEEVDEDVVIEKVAKSTSSAYSFKERIGENDRQTAPVGTAYQRVIPKNEINISERDKFWQKEEEEEKKRLAEEKHKRDELKAQAERERQEREAEKSTERDSPERFTRRNNSVRQEAEELIKMRDFDPRAVFEKNTSVGQLSSRKSSLQNPHNEVVTTKDTIHKLQNAWPPQAEKGVVKAEPIAEDIPKLIPEKVEVKPADEVKEEKQEVKEEEQPQTVEDVTPVEAQYVDDGYNGSEYIDFNDVGLRAEALYDYQAADETEISFDPGDIITHIDQIDTGWWQGLAPDGTFGLFPANYVQLLE</sequence>
<dbReference type="GO" id="GO:0051015">
    <property type="term" value="F:actin filament binding"/>
    <property type="evidence" value="ECO:0007669"/>
    <property type="project" value="TreeGrafter"/>
</dbReference>
<name>A0A9P0HLJ2_NEZVI</name>
<organism evidence="12 13">
    <name type="scientific">Nezara viridula</name>
    <name type="common">Southern green stink bug</name>
    <name type="synonym">Cimex viridulus</name>
    <dbReference type="NCBI Taxonomy" id="85310"/>
    <lineage>
        <taxon>Eukaryota</taxon>
        <taxon>Metazoa</taxon>
        <taxon>Ecdysozoa</taxon>
        <taxon>Arthropoda</taxon>
        <taxon>Hexapoda</taxon>
        <taxon>Insecta</taxon>
        <taxon>Pterygota</taxon>
        <taxon>Neoptera</taxon>
        <taxon>Paraneoptera</taxon>
        <taxon>Hemiptera</taxon>
        <taxon>Heteroptera</taxon>
        <taxon>Panheteroptera</taxon>
        <taxon>Pentatomomorpha</taxon>
        <taxon>Pentatomoidea</taxon>
        <taxon>Pentatomidae</taxon>
        <taxon>Pentatominae</taxon>
        <taxon>Nezara</taxon>
    </lineage>
</organism>
<dbReference type="FunFam" id="2.30.30.40:FF:000046">
    <property type="entry name" value="Drebrin-like protein isoform B"/>
    <property type="match status" value="1"/>
</dbReference>
<keyword evidence="13" id="KW-1185">Reference proteome</keyword>
<evidence type="ECO:0000313" key="13">
    <source>
        <dbReference type="Proteomes" id="UP001152798"/>
    </source>
</evidence>
<dbReference type="SMART" id="SM00326">
    <property type="entry name" value="SH3"/>
    <property type="match status" value="1"/>
</dbReference>
<reference evidence="12" key="1">
    <citation type="submission" date="2022-01" db="EMBL/GenBank/DDBJ databases">
        <authorList>
            <person name="King R."/>
        </authorList>
    </citation>
    <scope>NUCLEOTIDE SEQUENCE</scope>
</reference>
<dbReference type="GO" id="GO:0045211">
    <property type="term" value="C:postsynaptic membrane"/>
    <property type="evidence" value="ECO:0007669"/>
    <property type="project" value="TreeGrafter"/>
</dbReference>
<dbReference type="GO" id="GO:0098974">
    <property type="term" value="P:postsynaptic actin cytoskeleton organization"/>
    <property type="evidence" value="ECO:0007669"/>
    <property type="project" value="TreeGrafter"/>
</dbReference>
<feature type="region of interest" description="Disordered" evidence="9">
    <location>
        <begin position="188"/>
        <end position="239"/>
    </location>
</feature>
<feature type="domain" description="ADF-H" evidence="11">
    <location>
        <begin position="2"/>
        <end position="133"/>
    </location>
</feature>
<evidence type="ECO:0000256" key="6">
    <source>
        <dbReference type="ARBA" id="ARBA00023203"/>
    </source>
</evidence>
<dbReference type="OrthoDB" id="5971719at2759"/>
<dbReference type="InterPro" id="IPR002108">
    <property type="entry name" value="ADF-H"/>
</dbReference>
<evidence type="ECO:0000259" key="11">
    <source>
        <dbReference type="PROSITE" id="PS51263"/>
    </source>
</evidence>
<dbReference type="InterPro" id="IPR001452">
    <property type="entry name" value="SH3_domain"/>
</dbReference>
<evidence type="ECO:0000256" key="3">
    <source>
        <dbReference type="ARBA" id="ARBA00022443"/>
    </source>
</evidence>
<dbReference type="GO" id="GO:0014069">
    <property type="term" value="C:postsynaptic density"/>
    <property type="evidence" value="ECO:0007669"/>
    <property type="project" value="TreeGrafter"/>
</dbReference>
<dbReference type="PROSITE" id="PS50002">
    <property type="entry name" value="SH3"/>
    <property type="match status" value="1"/>
</dbReference>
<dbReference type="EMBL" id="OV725082">
    <property type="protein sequence ID" value="CAH1404893.1"/>
    <property type="molecule type" value="Genomic_DNA"/>
</dbReference>
<feature type="domain" description="SH3" evidence="10">
    <location>
        <begin position="362"/>
        <end position="421"/>
    </location>
</feature>
<evidence type="ECO:0000256" key="2">
    <source>
        <dbReference type="ARBA" id="ARBA00011039"/>
    </source>
</evidence>
<dbReference type="InterPro" id="IPR036028">
    <property type="entry name" value="SH3-like_dom_sf"/>
</dbReference>
<dbReference type="GO" id="GO:0030425">
    <property type="term" value="C:dendrite"/>
    <property type="evidence" value="ECO:0007669"/>
    <property type="project" value="TreeGrafter"/>
</dbReference>
<dbReference type="InterPro" id="IPR029006">
    <property type="entry name" value="ADF-H/Gelsolin-like_dom_sf"/>
</dbReference>
<dbReference type="InterPro" id="IPR035717">
    <property type="entry name" value="Drebrin-like_SH3"/>
</dbReference>
<dbReference type="GO" id="GO:0030427">
    <property type="term" value="C:site of polarized growth"/>
    <property type="evidence" value="ECO:0007669"/>
    <property type="project" value="TreeGrafter"/>
</dbReference>
<keyword evidence="3 8" id="KW-0728">SH3 domain</keyword>
<accession>A0A9P0HLJ2</accession>
<comment type="similarity">
    <text evidence="2">Belongs to the ABP1 family.</text>
</comment>
<evidence type="ECO:0000256" key="4">
    <source>
        <dbReference type="ARBA" id="ARBA00022490"/>
    </source>
</evidence>
<dbReference type="Pfam" id="PF14604">
    <property type="entry name" value="SH3_9"/>
    <property type="match status" value="1"/>
</dbReference>
<dbReference type="GO" id="GO:0048812">
    <property type="term" value="P:neuron projection morphogenesis"/>
    <property type="evidence" value="ECO:0007669"/>
    <property type="project" value="TreeGrafter"/>
</dbReference>
<dbReference type="PRINTS" id="PR00452">
    <property type="entry name" value="SH3DOMAIN"/>
</dbReference>
<dbReference type="SUPFAM" id="SSF50044">
    <property type="entry name" value="SH3-domain"/>
    <property type="match status" value="1"/>
</dbReference>
<dbReference type="AlphaFoldDB" id="A0A9P0HLJ2"/>
<protein>
    <recommendedName>
        <fullName evidence="14">Drebrin-like protein</fullName>
    </recommendedName>
</protein>
<evidence type="ECO:0000256" key="8">
    <source>
        <dbReference type="PROSITE-ProRule" id="PRU00192"/>
    </source>
</evidence>
<keyword evidence="4" id="KW-0963">Cytoplasm</keyword>
<evidence type="ECO:0000256" key="5">
    <source>
        <dbReference type="ARBA" id="ARBA00023054"/>
    </source>
</evidence>
<comment type="subcellular location">
    <subcellularLocation>
        <location evidence="1">Cytoplasm</location>
        <location evidence="1">Cytoskeleton</location>
    </subcellularLocation>
</comment>
<dbReference type="GO" id="GO:0030864">
    <property type="term" value="C:cortical actin cytoskeleton"/>
    <property type="evidence" value="ECO:0007669"/>
    <property type="project" value="TreeGrafter"/>
</dbReference>
<evidence type="ECO:0000259" key="10">
    <source>
        <dbReference type="PROSITE" id="PS50002"/>
    </source>
</evidence>
<dbReference type="SMART" id="SM00102">
    <property type="entry name" value="ADF"/>
    <property type="match status" value="1"/>
</dbReference>
<evidence type="ECO:0000313" key="12">
    <source>
        <dbReference type="EMBL" id="CAH1404893.1"/>
    </source>
</evidence>
<feature type="compositionally biased region" description="Basic and acidic residues" evidence="9">
    <location>
        <begin position="188"/>
        <end position="225"/>
    </location>
</feature>
<keyword evidence="6" id="KW-0009">Actin-binding</keyword>
<keyword evidence="7" id="KW-0206">Cytoskeleton</keyword>
<feature type="region of interest" description="Disordered" evidence="9">
    <location>
        <begin position="254"/>
        <end position="273"/>
    </location>
</feature>
<evidence type="ECO:0000256" key="1">
    <source>
        <dbReference type="ARBA" id="ARBA00004245"/>
    </source>
</evidence>
<dbReference type="Pfam" id="PF00241">
    <property type="entry name" value="Cofilin_ADF"/>
    <property type="match status" value="1"/>
</dbReference>